<comment type="caution">
    <text evidence="1">The sequence shown here is derived from an EMBL/GenBank/DDBJ whole genome shotgun (WGS) entry which is preliminary data.</text>
</comment>
<dbReference type="Proteomes" id="UP001632037">
    <property type="component" value="Unassembled WGS sequence"/>
</dbReference>
<dbReference type="AlphaFoldDB" id="A0ABD3FTZ1"/>
<sequence>MKQIDELKASIDNEKRRRGTALAAVIAQEWKHKLEEFERLAGQVGLKGIPHLSHEQLAGTYTELNRIGEEVLSLQSKLKNRLSGDGTGTTAQFEEVKELSKALSGTMSEWTKMERFRQGLCVDVARRDDAIYTLAKELIAEAHLWLK</sequence>
<proteinExistence type="predicted"/>
<keyword evidence="2" id="KW-1185">Reference proteome</keyword>
<evidence type="ECO:0000313" key="1">
    <source>
        <dbReference type="EMBL" id="KAL3669689.1"/>
    </source>
</evidence>
<reference evidence="1 2" key="1">
    <citation type="submission" date="2024-09" db="EMBL/GenBank/DDBJ databases">
        <title>Genome sequencing and assembly of Phytophthora oleae, isolate VK10A, causative agent of rot of olive drupes.</title>
        <authorList>
            <person name="Conti Taguali S."/>
            <person name="Riolo M."/>
            <person name="La Spada F."/>
            <person name="Cacciola S.O."/>
            <person name="Dionisio G."/>
        </authorList>
    </citation>
    <scope>NUCLEOTIDE SEQUENCE [LARGE SCALE GENOMIC DNA]</scope>
    <source>
        <strain evidence="1 2">VK10A</strain>
    </source>
</reference>
<accession>A0ABD3FTZ1</accession>
<protein>
    <submittedName>
        <fullName evidence="1">Uncharacterized protein</fullName>
    </submittedName>
</protein>
<gene>
    <name evidence="1" type="ORF">V7S43_005070</name>
</gene>
<evidence type="ECO:0000313" key="2">
    <source>
        <dbReference type="Proteomes" id="UP001632037"/>
    </source>
</evidence>
<name>A0ABD3FTZ1_9STRA</name>
<organism evidence="1 2">
    <name type="scientific">Phytophthora oleae</name>
    <dbReference type="NCBI Taxonomy" id="2107226"/>
    <lineage>
        <taxon>Eukaryota</taxon>
        <taxon>Sar</taxon>
        <taxon>Stramenopiles</taxon>
        <taxon>Oomycota</taxon>
        <taxon>Peronosporomycetes</taxon>
        <taxon>Peronosporales</taxon>
        <taxon>Peronosporaceae</taxon>
        <taxon>Phytophthora</taxon>
    </lineage>
</organism>
<dbReference type="EMBL" id="JBIMZQ010000008">
    <property type="protein sequence ID" value="KAL3669689.1"/>
    <property type="molecule type" value="Genomic_DNA"/>
</dbReference>